<feature type="transmembrane region" description="Helical" evidence="8">
    <location>
        <begin position="162"/>
        <end position="185"/>
    </location>
</feature>
<dbReference type="GO" id="GO:0005886">
    <property type="term" value="C:plasma membrane"/>
    <property type="evidence" value="ECO:0007669"/>
    <property type="project" value="UniProtKB-SubCell"/>
</dbReference>
<keyword evidence="3" id="KW-1003">Cell membrane</keyword>
<evidence type="ECO:0000313" key="11">
    <source>
        <dbReference type="Proteomes" id="UP000053467"/>
    </source>
</evidence>
<evidence type="ECO:0000256" key="6">
    <source>
        <dbReference type="ARBA" id="ARBA00023136"/>
    </source>
</evidence>
<evidence type="ECO:0000256" key="2">
    <source>
        <dbReference type="ARBA" id="ARBA00005346"/>
    </source>
</evidence>
<gene>
    <name evidence="10" type="ORF">XE03_1385</name>
</gene>
<evidence type="ECO:0000256" key="1">
    <source>
        <dbReference type="ARBA" id="ARBA00004651"/>
    </source>
</evidence>
<feature type="transmembrane region" description="Helical" evidence="8">
    <location>
        <begin position="307"/>
        <end position="325"/>
    </location>
</feature>
<name>A0A101I0M1_UNCT6</name>
<keyword evidence="5 8" id="KW-1133">Transmembrane helix</keyword>
<feature type="transmembrane region" description="Helical" evidence="8">
    <location>
        <begin position="205"/>
        <end position="226"/>
    </location>
</feature>
<evidence type="ECO:0000256" key="8">
    <source>
        <dbReference type="SAM" id="Phobius"/>
    </source>
</evidence>
<organism evidence="10 11">
    <name type="scientific">candidate division TA06 bacterium 34_109</name>
    <dbReference type="NCBI Taxonomy" id="1635277"/>
    <lineage>
        <taxon>Bacteria</taxon>
        <taxon>Bacteria division TA06</taxon>
    </lineage>
</organism>
<proteinExistence type="inferred from homology"/>
<feature type="transmembrane region" description="Helical" evidence="8">
    <location>
        <begin position="238"/>
        <end position="262"/>
    </location>
</feature>
<feature type="transmembrane region" description="Helical" evidence="8">
    <location>
        <begin position="6"/>
        <end position="26"/>
    </location>
</feature>
<feature type="transmembrane region" description="Helical" evidence="8">
    <location>
        <begin position="33"/>
        <end position="50"/>
    </location>
</feature>
<protein>
    <submittedName>
        <fullName evidence="10">NADH dehydrogenase, putative</fullName>
    </submittedName>
</protein>
<evidence type="ECO:0000256" key="5">
    <source>
        <dbReference type="ARBA" id="ARBA00022989"/>
    </source>
</evidence>
<feature type="transmembrane region" description="Helical" evidence="8">
    <location>
        <begin position="371"/>
        <end position="391"/>
    </location>
</feature>
<keyword evidence="6 8" id="KW-0472">Membrane</keyword>
<comment type="caution">
    <text evidence="10">The sequence shown here is derived from an EMBL/GenBank/DDBJ whole genome shotgun (WGS) entry which is preliminary data.</text>
</comment>
<evidence type="ECO:0000259" key="9">
    <source>
        <dbReference type="Pfam" id="PF00361"/>
    </source>
</evidence>
<feature type="transmembrane region" description="Helical" evidence="8">
    <location>
        <begin position="132"/>
        <end position="150"/>
    </location>
</feature>
<feature type="transmembrane region" description="Helical" evidence="8">
    <location>
        <begin position="109"/>
        <end position="126"/>
    </location>
</feature>
<feature type="transmembrane region" description="Helical" evidence="8">
    <location>
        <begin position="411"/>
        <end position="433"/>
    </location>
</feature>
<evidence type="ECO:0000313" key="10">
    <source>
        <dbReference type="EMBL" id="KUK86596.1"/>
    </source>
</evidence>
<dbReference type="Proteomes" id="UP000053467">
    <property type="component" value="Unassembled WGS sequence"/>
</dbReference>
<feature type="transmembrane region" description="Helical" evidence="8">
    <location>
        <begin position="70"/>
        <end position="97"/>
    </location>
</feature>
<evidence type="ECO:0000256" key="4">
    <source>
        <dbReference type="ARBA" id="ARBA00022692"/>
    </source>
</evidence>
<dbReference type="AlphaFoldDB" id="A0A101I0M1"/>
<evidence type="ECO:0000256" key="7">
    <source>
        <dbReference type="RuleBase" id="RU000320"/>
    </source>
</evidence>
<accession>A0A101I0M1</accession>
<feature type="transmembrane region" description="Helical" evidence="8">
    <location>
        <begin position="282"/>
        <end position="300"/>
    </location>
</feature>
<feature type="transmembrane region" description="Helical" evidence="8">
    <location>
        <begin position="331"/>
        <end position="350"/>
    </location>
</feature>
<dbReference type="InterPro" id="IPR050586">
    <property type="entry name" value="CPA3_Na-H_Antiporter_D"/>
</dbReference>
<dbReference type="EMBL" id="LGGX01000015">
    <property type="protein sequence ID" value="KUK86596.1"/>
    <property type="molecule type" value="Genomic_DNA"/>
</dbReference>
<comment type="similarity">
    <text evidence="2">Belongs to the CPA3 antiporters (TC 2.A.63) subunit D family.</text>
</comment>
<feature type="domain" description="NADH:quinone oxidoreductase/Mrp antiporter transmembrane" evidence="9">
    <location>
        <begin position="128"/>
        <end position="421"/>
    </location>
</feature>
<keyword evidence="4 7" id="KW-0812">Transmembrane</keyword>
<comment type="subcellular location">
    <subcellularLocation>
        <location evidence="1">Cell membrane</location>
        <topology evidence="1">Multi-pass membrane protein</topology>
    </subcellularLocation>
    <subcellularLocation>
        <location evidence="7">Membrane</location>
        <topology evidence="7">Multi-pass membrane protein</topology>
    </subcellularLocation>
</comment>
<sequence length="508" mass="57077">MNYNLPVLLIAIPILFSFLSLILGSFNKIFSKVILISVTIFNIIFGISIYNSVLKNGNILTVIGNYLPPFGINLIVTYISISFLILFYTLFFIASLIFTSKNDERVDKISSVLLLYLASFTGILLTGDIFNLFVFMEIFSISNIILISIKNKKLSIKGSLKYLIITSIGASLYLFGTGFIYGILGTLNLAEISLNFDKISYFSKVLIFLFFLGSIMAELEVFPFNFWISDSYPGSKNYVNILLSGLSSIVALYIFIRLFLTIFGYPSFTTFSYSLPFNVKTLFITIFGLSVIVNELAALSSKNVKRILGFSSASSLSLILLSLSTGIRDGVIAAILLTISVIISKPLLFLSSHQIMKGNEEKNINSFIDGFRRNPLFSILFIIGVFTLVGFPLTPSFWGKLLLFLSATEKISYTTLILVIVVFSITIELFYYFRLMHKLFIKDEKKEVEKTKNNFAYIFSGVLLALTIIFFSVKPYFTQNIVEKATDDIFNKSGYIKSCLKSGEIDDR</sequence>
<reference evidence="11" key="1">
    <citation type="journal article" date="2015" name="MBio">
        <title>Genome-Resolved Metagenomic Analysis Reveals Roles for Candidate Phyla and Other Microbial Community Members in Biogeochemical Transformations in Oil Reservoirs.</title>
        <authorList>
            <person name="Hu P."/>
            <person name="Tom L."/>
            <person name="Singh A."/>
            <person name="Thomas B.C."/>
            <person name="Baker B.J."/>
            <person name="Piceno Y.M."/>
            <person name="Andersen G.L."/>
            <person name="Banfield J.F."/>
        </authorList>
    </citation>
    <scope>NUCLEOTIDE SEQUENCE [LARGE SCALE GENOMIC DNA]</scope>
</reference>
<feature type="transmembrane region" description="Helical" evidence="8">
    <location>
        <begin position="454"/>
        <end position="473"/>
    </location>
</feature>
<dbReference type="Pfam" id="PF00361">
    <property type="entry name" value="Proton_antipo_M"/>
    <property type="match status" value="1"/>
</dbReference>
<dbReference type="PANTHER" id="PTHR42703">
    <property type="entry name" value="NADH DEHYDROGENASE"/>
    <property type="match status" value="1"/>
</dbReference>
<evidence type="ECO:0000256" key="3">
    <source>
        <dbReference type="ARBA" id="ARBA00022475"/>
    </source>
</evidence>
<dbReference type="InterPro" id="IPR001750">
    <property type="entry name" value="ND/Mrp_TM"/>
</dbReference>
<dbReference type="PANTHER" id="PTHR42703:SF1">
    <property type="entry name" value="NA(+)_H(+) ANTIPORTER SUBUNIT D1"/>
    <property type="match status" value="1"/>
</dbReference>